<evidence type="ECO:0000259" key="9">
    <source>
        <dbReference type="PROSITE" id="PS50268"/>
    </source>
</evidence>
<dbReference type="RefSeq" id="XP_034053005.1">
    <property type="nucleotide sequence ID" value="XM_034197114.1"/>
</dbReference>
<dbReference type="PRINTS" id="PR00205">
    <property type="entry name" value="CADHERIN"/>
</dbReference>
<dbReference type="GeneID" id="117533407"/>
<dbReference type="GO" id="GO:0005886">
    <property type="term" value="C:plasma membrane"/>
    <property type="evidence" value="ECO:0007669"/>
    <property type="project" value="InterPro"/>
</dbReference>
<dbReference type="GO" id="GO:0007156">
    <property type="term" value="P:homophilic cell adhesion via plasma membrane adhesion molecules"/>
    <property type="evidence" value="ECO:0007669"/>
    <property type="project" value="InterPro"/>
</dbReference>
<name>A0A6P8T716_GYMAC</name>
<dbReference type="InterPro" id="IPR015919">
    <property type="entry name" value="Cadherin-like_sf"/>
</dbReference>
<evidence type="ECO:0000256" key="4">
    <source>
        <dbReference type="ARBA" id="ARBA00022837"/>
    </source>
</evidence>
<evidence type="ECO:0000256" key="3">
    <source>
        <dbReference type="ARBA" id="ARBA00022737"/>
    </source>
</evidence>
<protein>
    <submittedName>
        <fullName evidence="11">Desmoglein-1-gamma-like</fullName>
    </submittedName>
</protein>
<keyword evidence="6" id="KW-1133">Transmembrane helix</keyword>
<dbReference type="FunFam" id="2.60.40.60:FF:000068">
    <property type="entry name" value="Desmoglein 1"/>
    <property type="match status" value="1"/>
</dbReference>
<keyword evidence="3" id="KW-0677">Repeat</keyword>
<dbReference type="PROSITE" id="PS50268">
    <property type="entry name" value="CADHERIN_2"/>
    <property type="match status" value="1"/>
</dbReference>
<evidence type="ECO:0000256" key="7">
    <source>
        <dbReference type="ARBA" id="ARBA00023136"/>
    </source>
</evidence>
<keyword evidence="10" id="KW-1185">Reference proteome</keyword>
<evidence type="ECO:0000256" key="6">
    <source>
        <dbReference type="ARBA" id="ARBA00022989"/>
    </source>
</evidence>
<dbReference type="PANTHER" id="PTHR24025">
    <property type="entry name" value="DESMOGLEIN FAMILY MEMBER"/>
    <property type="match status" value="1"/>
</dbReference>
<dbReference type="OrthoDB" id="8961010at2759"/>
<keyword evidence="4 8" id="KW-0106">Calcium</keyword>
<dbReference type="AlphaFoldDB" id="A0A6P8T716"/>
<dbReference type="GO" id="GO:0030057">
    <property type="term" value="C:desmosome"/>
    <property type="evidence" value="ECO:0007669"/>
    <property type="project" value="TreeGrafter"/>
</dbReference>
<evidence type="ECO:0000256" key="2">
    <source>
        <dbReference type="ARBA" id="ARBA00022692"/>
    </source>
</evidence>
<dbReference type="GO" id="GO:0005509">
    <property type="term" value="F:calcium ion binding"/>
    <property type="evidence" value="ECO:0007669"/>
    <property type="project" value="UniProtKB-UniRule"/>
</dbReference>
<dbReference type="Pfam" id="PF00028">
    <property type="entry name" value="Cadherin"/>
    <property type="match status" value="1"/>
</dbReference>
<evidence type="ECO:0000256" key="8">
    <source>
        <dbReference type="PROSITE-ProRule" id="PRU00043"/>
    </source>
</evidence>
<dbReference type="KEGG" id="gacu:117533407"/>
<feature type="domain" description="Cadherin" evidence="9">
    <location>
        <begin position="1"/>
        <end position="94"/>
    </location>
</feature>
<sequence>MQIKGNDNDEAGTINSEISYRIVSQEPAGTGHMFTLDRKTGQLYVKEENLDRETIDFYKLVVEGTDMGGGSSGLVGTGTVEVKVLDINDNIPTLEKSEYDGEDGGKCCRCVVDEKSKLWIKTFDTQTTG</sequence>
<dbReference type="PANTHER" id="PTHR24025:SF32">
    <property type="entry name" value="DESMOGLEIN-2"/>
    <property type="match status" value="1"/>
</dbReference>
<comment type="subcellular location">
    <subcellularLocation>
        <location evidence="1">Membrane</location>
    </subcellularLocation>
</comment>
<keyword evidence="5" id="KW-0130">Cell adhesion</keyword>
<dbReference type="CDD" id="cd11304">
    <property type="entry name" value="Cadherin_repeat"/>
    <property type="match status" value="1"/>
</dbReference>
<evidence type="ECO:0000256" key="1">
    <source>
        <dbReference type="ARBA" id="ARBA00004370"/>
    </source>
</evidence>
<evidence type="ECO:0000256" key="5">
    <source>
        <dbReference type="ARBA" id="ARBA00022889"/>
    </source>
</evidence>
<gene>
    <name evidence="11" type="primary">LOC117533407</name>
</gene>
<dbReference type="InParanoid" id="A0A6P8T716"/>
<proteinExistence type="predicted"/>
<dbReference type="Gene3D" id="2.60.40.60">
    <property type="entry name" value="Cadherins"/>
    <property type="match status" value="1"/>
</dbReference>
<organism evidence="10 11">
    <name type="scientific">Gymnodraco acuticeps</name>
    <name type="common">Antarctic dragonfish</name>
    <dbReference type="NCBI Taxonomy" id="8218"/>
    <lineage>
        <taxon>Eukaryota</taxon>
        <taxon>Metazoa</taxon>
        <taxon>Chordata</taxon>
        <taxon>Craniata</taxon>
        <taxon>Vertebrata</taxon>
        <taxon>Euteleostomi</taxon>
        <taxon>Actinopterygii</taxon>
        <taxon>Neopterygii</taxon>
        <taxon>Teleostei</taxon>
        <taxon>Neoteleostei</taxon>
        <taxon>Acanthomorphata</taxon>
        <taxon>Eupercaria</taxon>
        <taxon>Perciformes</taxon>
        <taxon>Notothenioidei</taxon>
        <taxon>Bathydraconidae</taxon>
        <taxon>Gymnodraco</taxon>
    </lineage>
</organism>
<dbReference type="InterPro" id="IPR050971">
    <property type="entry name" value="Cadherin-domain_protein"/>
</dbReference>
<dbReference type="InterPro" id="IPR020894">
    <property type="entry name" value="Cadherin_CS"/>
</dbReference>
<accession>A0A6P8T716</accession>
<dbReference type="Proteomes" id="UP000515161">
    <property type="component" value="Unplaced"/>
</dbReference>
<dbReference type="InterPro" id="IPR002126">
    <property type="entry name" value="Cadherin-like_dom"/>
</dbReference>
<evidence type="ECO:0000313" key="10">
    <source>
        <dbReference type="Proteomes" id="UP000515161"/>
    </source>
</evidence>
<keyword evidence="7" id="KW-0472">Membrane</keyword>
<keyword evidence="2" id="KW-0812">Transmembrane</keyword>
<dbReference type="PROSITE" id="PS00232">
    <property type="entry name" value="CADHERIN_1"/>
    <property type="match status" value="1"/>
</dbReference>
<dbReference type="SUPFAM" id="SSF49313">
    <property type="entry name" value="Cadherin-like"/>
    <property type="match status" value="1"/>
</dbReference>
<dbReference type="SMART" id="SM00112">
    <property type="entry name" value="CA"/>
    <property type="match status" value="1"/>
</dbReference>
<dbReference type="GO" id="GO:0009653">
    <property type="term" value="P:anatomical structure morphogenesis"/>
    <property type="evidence" value="ECO:0007669"/>
    <property type="project" value="UniProtKB-ARBA"/>
</dbReference>
<reference evidence="11" key="1">
    <citation type="submission" date="2025-08" db="UniProtKB">
        <authorList>
            <consortium name="RefSeq"/>
        </authorList>
    </citation>
    <scope>IDENTIFICATION</scope>
</reference>
<evidence type="ECO:0000313" key="11">
    <source>
        <dbReference type="RefSeq" id="XP_034053005.1"/>
    </source>
</evidence>